<dbReference type="CDD" id="cd08704">
    <property type="entry name" value="Met_tRNA_FMT_C"/>
    <property type="match status" value="1"/>
</dbReference>
<dbReference type="Gene3D" id="3.40.50.12230">
    <property type="match status" value="1"/>
</dbReference>
<protein>
    <recommendedName>
        <fullName evidence="8">Methionyl-tRNA formyltransferase</fullName>
    </recommendedName>
</protein>
<dbReference type="InterPro" id="IPR011034">
    <property type="entry name" value="Formyl_transferase-like_C_sf"/>
</dbReference>
<dbReference type="PANTHER" id="PTHR11138:SF5">
    <property type="entry name" value="METHIONYL-TRNA FORMYLTRANSFERASE, MITOCHONDRIAL"/>
    <property type="match status" value="1"/>
</dbReference>
<dbReference type="SUPFAM" id="SSF50486">
    <property type="entry name" value="FMT C-terminal domain-like"/>
    <property type="match status" value="1"/>
</dbReference>
<dbReference type="InterPro" id="IPR002376">
    <property type="entry name" value="Formyl_transf_N"/>
</dbReference>
<evidence type="ECO:0000256" key="1">
    <source>
        <dbReference type="ARBA" id="ARBA00010699"/>
    </source>
</evidence>
<name>A0ABU7U346_9PROT</name>
<feature type="domain" description="Formyl transferase C-terminal" evidence="5">
    <location>
        <begin position="75"/>
        <end position="168"/>
    </location>
</feature>
<dbReference type="InterPro" id="IPR036477">
    <property type="entry name" value="Formyl_transf_N_sf"/>
</dbReference>
<comment type="similarity">
    <text evidence="1">Belongs to the Fmt family.</text>
</comment>
<keyword evidence="2" id="KW-0808">Transferase</keyword>
<dbReference type="PANTHER" id="PTHR11138">
    <property type="entry name" value="METHIONYL-TRNA FORMYLTRANSFERASE"/>
    <property type="match status" value="1"/>
</dbReference>
<keyword evidence="7" id="KW-1185">Reference proteome</keyword>
<evidence type="ECO:0000256" key="3">
    <source>
        <dbReference type="ARBA" id="ARBA00022917"/>
    </source>
</evidence>
<dbReference type="EMBL" id="JAWJZY010000002">
    <property type="protein sequence ID" value="MEE8658756.1"/>
    <property type="molecule type" value="Genomic_DNA"/>
</dbReference>
<sequence length="178" mass="19000">MAGDPQTGISIMQMDAGLDTGPVLSTARIPIASDETGATLHDKLSDLGAQLLIDTLRAPLRATPQSEQGATYAARLTRETGRIDWSLPAGTLERHIRALTPWPASFTTYQDIVLKIGGAEIIKGASSARPGTVLDDALTIKCGRDALRLTHIQRPGKAMLARDAFLRGWSVPRGSCVE</sequence>
<dbReference type="InterPro" id="IPR044135">
    <property type="entry name" value="Met-tRNA-FMT_C"/>
</dbReference>
<comment type="caution">
    <text evidence="6">The sequence shown here is derived from an EMBL/GenBank/DDBJ whole genome shotgun (WGS) entry which is preliminary data.</text>
</comment>
<keyword evidence="3" id="KW-0648">Protein biosynthesis</keyword>
<evidence type="ECO:0000313" key="7">
    <source>
        <dbReference type="Proteomes" id="UP001312908"/>
    </source>
</evidence>
<evidence type="ECO:0008006" key="8">
    <source>
        <dbReference type="Google" id="ProtNLM"/>
    </source>
</evidence>
<organism evidence="6 7">
    <name type="scientific">Sorlinia euscelidii</name>
    <dbReference type="NCBI Taxonomy" id="3081148"/>
    <lineage>
        <taxon>Bacteria</taxon>
        <taxon>Pseudomonadati</taxon>
        <taxon>Pseudomonadota</taxon>
        <taxon>Alphaproteobacteria</taxon>
        <taxon>Acetobacterales</taxon>
        <taxon>Acetobacteraceae</taxon>
        <taxon>Sorlinia</taxon>
    </lineage>
</organism>
<dbReference type="Pfam" id="PF02911">
    <property type="entry name" value="Formyl_trans_C"/>
    <property type="match status" value="1"/>
</dbReference>
<gene>
    <name evidence="6" type="ORF">DOFOFD_06995</name>
</gene>
<evidence type="ECO:0000259" key="4">
    <source>
        <dbReference type="Pfam" id="PF00551"/>
    </source>
</evidence>
<dbReference type="Pfam" id="PF00551">
    <property type="entry name" value="Formyl_trans_N"/>
    <property type="match status" value="1"/>
</dbReference>
<dbReference type="SUPFAM" id="SSF53328">
    <property type="entry name" value="Formyltransferase"/>
    <property type="match status" value="1"/>
</dbReference>
<evidence type="ECO:0000313" key="6">
    <source>
        <dbReference type="EMBL" id="MEE8658756.1"/>
    </source>
</evidence>
<accession>A0ABU7U346</accession>
<dbReference type="InterPro" id="IPR005793">
    <property type="entry name" value="Formyl_trans_C"/>
</dbReference>
<evidence type="ECO:0000256" key="2">
    <source>
        <dbReference type="ARBA" id="ARBA00022679"/>
    </source>
</evidence>
<proteinExistence type="inferred from homology"/>
<dbReference type="PROSITE" id="PS00373">
    <property type="entry name" value="GART"/>
    <property type="match status" value="1"/>
</dbReference>
<feature type="domain" description="Formyl transferase N-terminal" evidence="4">
    <location>
        <begin position="2"/>
        <end position="55"/>
    </location>
</feature>
<reference evidence="6 7" key="1">
    <citation type="submission" date="2023-10" db="EMBL/GenBank/DDBJ databases">
        <title>Sorlinia euscelidii gen. nov., sp. nov., an acetic acid bacteria isolated from the gut of Euscelidius variegatus emitter.</title>
        <authorList>
            <person name="Michoud G."/>
            <person name="Marasco R."/>
            <person name="Seferji K."/>
            <person name="Gonella E."/>
            <person name="Garuglieri E."/>
            <person name="Alma A."/>
            <person name="Mapelli F."/>
            <person name="Borin S."/>
            <person name="Daffonchio D."/>
            <person name="Crotti E."/>
        </authorList>
    </citation>
    <scope>NUCLEOTIDE SEQUENCE [LARGE SCALE GENOMIC DNA]</scope>
    <source>
        <strain evidence="6 7">EV16P</strain>
    </source>
</reference>
<dbReference type="InterPro" id="IPR001555">
    <property type="entry name" value="GART_AS"/>
</dbReference>
<dbReference type="Proteomes" id="UP001312908">
    <property type="component" value="Unassembled WGS sequence"/>
</dbReference>
<evidence type="ECO:0000259" key="5">
    <source>
        <dbReference type="Pfam" id="PF02911"/>
    </source>
</evidence>